<evidence type="ECO:0000313" key="4">
    <source>
        <dbReference type="Proteomes" id="UP000183947"/>
    </source>
</evidence>
<organism evidence="3 4">
    <name type="scientific">Hymenobacter psychrotolerans DSM 18569</name>
    <dbReference type="NCBI Taxonomy" id="1121959"/>
    <lineage>
        <taxon>Bacteria</taxon>
        <taxon>Pseudomonadati</taxon>
        <taxon>Bacteroidota</taxon>
        <taxon>Cytophagia</taxon>
        <taxon>Cytophagales</taxon>
        <taxon>Hymenobacteraceae</taxon>
        <taxon>Hymenobacter</taxon>
    </lineage>
</organism>
<dbReference type="InterPro" id="IPR005184">
    <property type="entry name" value="DUF306_Meta_HslJ"/>
</dbReference>
<name>A0A1M6VA02_9BACT</name>
<dbReference type="Gene3D" id="2.40.128.270">
    <property type="match status" value="1"/>
</dbReference>
<dbReference type="OrthoDB" id="5348860at2"/>
<dbReference type="PANTHER" id="PTHR35535">
    <property type="entry name" value="HEAT SHOCK PROTEIN HSLJ"/>
    <property type="match status" value="1"/>
</dbReference>
<feature type="signal peptide" evidence="1">
    <location>
        <begin position="1"/>
        <end position="20"/>
    </location>
</feature>
<keyword evidence="3" id="KW-0346">Stress response</keyword>
<evidence type="ECO:0000256" key="1">
    <source>
        <dbReference type="SAM" id="SignalP"/>
    </source>
</evidence>
<dbReference type="STRING" id="1121959.SAMN02746009_01545"/>
<dbReference type="Pfam" id="PF03724">
    <property type="entry name" value="META"/>
    <property type="match status" value="1"/>
</dbReference>
<reference evidence="4" key="1">
    <citation type="submission" date="2016-11" db="EMBL/GenBank/DDBJ databases">
        <authorList>
            <person name="Varghese N."/>
            <person name="Submissions S."/>
        </authorList>
    </citation>
    <scope>NUCLEOTIDE SEQUENCE [LARGE SCALE GENOMIC DNA]</scope>
    <source>
        <strain evidence="4">DSM 18569</strain>
    </source>
</reference>
<accession>A0A1M6VA02</accession>
<dbReference type="AlphaFoldDB" id="A0A1M6VA02"/>
<feature type="chain" id="PRO_5012590483" evidence="1">
    <location>
        <begin position="21"/>
        <end position="159"/>
    </location>
</feature>
<dbReference type="EMBL" id="FRAS01000006">
    <property type="protein sequence ID" value="SHK78211.1"/>
    <property type="molecule type" value="Genomic_DNA"/>
</dbReference>
<keyword evidence="4" id="KW-1185">Reference proteome</keyword>
<proteinExistence type="predicted"/>
<dbReference type="InterPro" id="IPR038670">
    <property type="entry name" value="HslJ-like_sf"/>
</dbReference>
<dbReference type="RefSeq" id="WP_073282740.1">
    <property type="nucleotide sequence ID" value="NZ_FRAS01000006.1"/>
</dbReference>
<sequence>MNPILYCGLAASLVVSGCQATTGTRTSPSPTPTANATTPDAELRNTRWVLRALGGQPVPAPTNSEPYVLLRSTELAAEGNGSCNRFRGAFTLPAAGQLRFGDLLSTRMACASPEGNATESGFMQALSATRTYRISGDTLRLYGEAVTQPVALLHAVYLK</sequence>
<gene>
    <name evidence="3" type="ORF">SAMN02746009_01545</name>
</gene>
<dbReference type="Proteomes" id="UP000183947">
    <property type="component" value="Unassembled WGS sequence"/>
</dbReference>
<feature type="domain" description="DUF306" evidence="2">
    <location>
        <begin position="41"/>
        <end position="146"/>
    </location>
</feature>
<keyword evidence="1" id="KW-0732">Signal</keyword>
<protein>
    <submittedName>
        <fullName evidence="3">Heat shock protein HslJ</fullName>
    </submittedName>
</protein>
<evidence type="ECO:0000259" key="2">
    <source>
        <dbReference type="Pfam" id="PF03724"/>
    </source>
</evidence>
<dbReference type="PANTHER" id="PTHR35535:SF1">
    <property type="entry name" value="HEAT SHOCK PROTEIN HSLJ"/>
    <property type="match status" value="1"/>
</dbReference>
<evidence type="ECO:0000313" key="3">
    <source>
        <dbReference type="EMBL" id="SHK78211.1"/>
    </source>
</evidence>
<dbReference type="InterPro" id="IPR053147">
    <property type="entry name" value="Hsp_HslJ-like"/>
</dbReference>